<dbReference type="HOGENOM" id="CLU_2031138_0_0_1"/>
<dbReference type="EMBL" id="JH993025">
    <property type="protein sequence ID" value="EKX41213.1"/>
    <property type="molecule type" value="Genomic_DNA"/>
</dbReference>
<feature type="compositionally biased region" description="Acidic residues" evidence="1">
    <location>
        <begin position="21"/>
        <end position="53"/>
    </location>
</feature>
<feature type="compositionally biased region" description="Polar residues" evidence="1">
    <location>
        <begin position="109"/>
        <end position="122"/>
    </location>
</feature>
<dbReference type="Proteomes" id="UP000011087">
    <property type="component" value="Unassembled WGS sequence"/>
</dbReference>
<gene>
    <name evidence="2" type="ORF">GUITHDRAFT_112685</name>
</gene>
<name>L1IY61_GUITC</name>
<dbReference type="EnsemblProtists" id="EKX41213">
    <property type="protein sequence ID" value="EKX41213"/>
    <property type="gene ID" value="GUITHDRAFT_112685"/>
</dbReference>
<sequence length="122" mass="14157">MESETEDKEMESETENKEMESETEDKEMESETEDKEMESETEDKEMESETEDKEMERSKRVVAGPGVLCKVKEWLEDGQRKHPRAARLTKKVLDSLKGPNGEKRKDSENQTQSCQQLSPKLN</sequence>
<dbReference type="GeneID" id="17297869"/>
<dbReference type="RefSeq" id="XP_005828193.1">
    <property type="nucleotide sequence ID" value="XM_005828136.1"/>
</dbReference>
<reference evidence="2 4" key="1">
    <citation type="journal article" date="2012" name="Nature">
        <title>Algal genomes reveal evolutionary mosaicism and the fate of nucleomorphs.</title>
        <authorList>
            <consortium name="DOE Joint Genome Institute"/>
            <person name="Curtis B.A."/>
            <person name="Tanifuji G."/>
            <person name="Burki F."/>
            <person name="Gruber A."/>
            <person name="Irimia M."/>
            <person name="Maruyama S."/>
            <person name="Arias M.C."/>
            <person name="Ball S.G."/>
            <person name="Gile G.H."/>
            <person name="Hirakawa Y."/>
            <person name="Hopkins J.F."/>
            <person name="Kuo A."/>
            <person name="Rensing S.A."/>
            <person name="Schmutz J."/>
            <person name="Symeonidi A."/>
            <person name="Elias M."/>
            <person name="Eveleigh R.J."/>
            <person name="Herman E.K."/>
            <person name="Klute M.J."/>
            <person name="Nakayama T."/>
            <person name="Obornik M."/>
            <person name="Reyes-Prieto A."/>
            <person name="Armbrust E.V."/>
            <person name="Aves S.J."/>
            <person name="Beiko R.G."/>
            <person name="Coutinho P."/>
            <person name="Dacks J.B."/>
            <person name="Durnford D.G."/>
            <person name="Fast N.M."/>
            <person name="Green B.R."/>
            <person name="Grisdale C.J."/>
            <person name="Hempel F."/>
            <person name="Henrissat B."/>
            <person name="Hoppner M.P."/>
            <person name="Ishida K."/>
            <person name="Kim E."/>
            <person name="Koreny L."/>
            <person name="Kroth P.G."/>
            <person name="Liu Y."/>
            <person name="Malik S.B."/>
            <person name="Maier U.G."/>
            <person name="McRose D."/>
            <person name="Mock T."/>
            <person name="Neilson J.A."/>
            <person name="Onodera N.T."/>
            <person name="Poole A.M."/>
            <person name="Pritham E.J."/>
            <person name="Richards T.A."/>
            <person name="Rocap G."/>
            <person name="Roy S.W."/>
            <person name="Sarai C."/>
            <person name="Schaack S."/>
            <person name="Shirato S."/>
            <person name="Slamovits C.H."/>
            <person name="Spencer D.F."/>
            <person name="Suzuki S."/>
            <person name="Worden A.Z."/>
            <person name="Zauner S."/>
            <person name="Barry K."/>
            <person name="Bell C."/>
            <person name="Bharti A.K."/>
            <person name="Crow J.A."/>
            <person name="Grimwood J."/>
            <person name="Kramer R."/>
            <person name="Lindquist E."/>
            <person name="Lucas S."/>
            <person name="Salamov A."/>
            <person name="McFadden G.I."/>
            <person name="Lane C.E."/>
            <person name="Keeling P.J."/>
            <person name="Gray M.W."/>
            <person name="Grigoriev I.V."/>
            <person name="Archibald J.M."/>
        </authorList>
    </citation>
    <scope>NUCLEOTIDE SEQUENCE</scope>
    <source>
        <strain evidence="2 4">CCMP2712</strain>
    </source>
</reference>
<feature type="compositionally biased region" description="Basic residues" evidence="1">
    <location>
        <begin position="81"/>
        <end position="90"/>
    </location>
</feature>
<dbReference type="KEGG" id="gtt:GUITHDRAFT_112685"/>
<evidence type="ECO:0000313" key="3">
    <source>
        <dbReference type="EnsemblProtists" id="EKX41213"/>
    </source>
</evidence>
<dbReference type="AlphaFoldDB" id="L1IY61"/>
<feature type="compositionally biased region" description="Acidic residues" evidence="1">
    <location>
        <begin position="1"/>
        <end position="13"/>
    </location>
</feature>
<protein>
    <submittedName>
        <fullName evidence="2 3">Uncharacterized protein</fullName>
    </submittedName>
</protein>
<dbReference type="PaxDb" id="55529-EKX41213"/>
<evidence type="ECO:0000256" key="1">
    <source>
        <dbReference type="SAM" id="MobiDB-lite"/>
    </source>
</evidence>
<feature type="compositionally biased region" description="Basic and acidic residues" evidence="1">
    <location>
        <begin position="70"/>
        <end position="80"/>
    </location>
</feature>
<organism evidence="2">
    <name type="scientific">Guillardia theta (strain CCMP2712)</name>
    <name type="common">Cryptophyte</name>
    <dbReference type="NCBI Taxonomy" id="905079"/>
    <lineage>
        <taxon>Eukaryota</taxon>
        <taxon>Cryptophyceae</taxon>
        <taxon>Pyrenomonadales</taxon>
        <taxon>Geminigeraceae</taxon>
        <taxon>Guillardia</taxon>
    </lineage>
</organism>
<keyword evidence="4" id="KW-1185">Reference proteome</keyword>
<evidence type="ECO:0000313" key="4">
    <source>
        <dbReference type="Proteomes" id="UP000011087"/>
    </source>
</evidence>
<accession>L1IY61</accession>
<reference evidence="4" key="2">
    <citation type="submission" date="2012-11" db="EMBL/GenBank/DDBJ databases">
        <authorList>
            <person name="Kuo A."/>
            <person name="Curtis B.A."/>
            <person name="Tanifuji G."/>
            <person name="Burki F."/>
            <person name="Gruber A."/>
            <person name="Irimia M."/>
            <person name="Maruyama S."/>
            <person name="Arias M.C."/>
            <person name="Ball S.G."/>
            <person name="Gile G.H."/>
            <person name="Hirakawa Y."/>
            <person name="Hopkins J.F."/>
            <person name="Rensing S.A."/>
            <person name="Schmutz J."/>
            <person name="Symeonidi A."/>
            <person name="Elias M."/>
            <person name="Eveleigh R.J."/>
            <person name="Herman E.K."/>
            <person name="Klute M.J."/>
            <person name="Nakayama T."/>
            <person name="Obornik M."/>
            <person name="Reyes-Prieto A."/>
            <person name="Armbrust E.V."/>
            <person name="Aves S.J."/>
            <person name="Beiko R.G."/>
            <person name="Coutinho P."/>
            <person name="Dacks J.B."/>
            <person name="Durnford D.G."/>
            <person name="Fast N.M."/>
            <person name="Green B.R."/>
            <person name="Grisdale C."/>
            <person name="Hempe F."/>
            <person name="Henrissat B."/>
            <person name="Hoppner M.P."/>
            <person name="Ishida K.-I."/>
            <person name="Kim E."/>
            <person name="Koreny L."/>
            <person name="Kroth P.G."/>
            <person name="Liu Y."/>
            <person name="Malik S.-B."/>
            <person name="Maier U.G."/>
            <person name="McRose D."/>
            <person name="Mock T."/>
            <person name="Neilson J.A."/>
            <person name="Onodera N.T."/>
            <person name="Poole A.M."/>
            <person name="Pritham E.J."/>
            <person name="Richards T.A."/>
            <person name="Rocap G."/>
            <person name="Roy S.W."/>
            <person name="Sarai C."/>
            <person name="Schaack S."/>
            <person name="Shirato S."/>
            <person name="Slamovits C.H."/>
            <person name="Spencer D.F."/>
            <person name="Suzuki S."/>
            <person name="Worden A.Z."/>
            <person name="Zauner S."/>
            <person name="Barry K."/>
            <person name="Bell C."/>
            <person name="Bharti A.K."/>
            <person name="Crow J.A."/>
            <person name="Grimwood J."/>
            <person name="Kramer R."/>
            <person name="Lindquist E."/>
            <person name="Lucas S."/>
            <person name="Salamov A."/>
            <person name="McFadden G.I."/>
            <person name="Lane C.E."/>
            <person name="Keeling P.J."/>
            <person name="Gray M.W."/>
            <person name="Grigoriev I.V."/>
            <person name="Archibald J.M."/>
        </authorList>
    </citation>
    <scope>NUCLEOTIDE SEQUENCE</scope>
    <source>
        <strain evidence="4">CCMP2712</strain>
    </source>
</reference>
<evidence type="ECO:0000313" key="2">
    <source>
        <dbReference type="EMBL" id="EKX41213.1"/>
    </source>
</evidence>
<feature type="region of interest" description="Disordered" evidence="1">
    <location>
        <begin position="1"/>
        <end position="122"/>
    </location>
</feature>
<proteinExistence type="predicted"/>
<reference evidence="3" key="3">
    <citation type="submission" date="2016-03" db="UniProtKB">
        <authorList>
            <consortium name="EnsemblProtists"/>
        </authorList>
    </citation>
    <scope>IDENTIFICATION</scope>
</reference>